<keyword evidence="4" id="KW-0233">DNA recombination</keyword>
<dbReference type="InterPro" id="IPR050808">
    <property type="entry name" value="Phage_Integrase"/>
</dbReference>
<comment type="caution">
    <text evidence="6">The sequence shown here is derived from an EMBL/GenBank/DDBJ whole genome shotgun (WGS) entry which is preliminary data.</text>
</comment>
<dbReference type="PANTHER" id="PTHR30629">
    <property type="entry name" value="PROPHAGE INTEGRASE"/>
    <property type="match status" value="1"/>
</dbReference>
<dbReference type="InterPro" id="IPR010998">
    <property type="entry name" value="Integrase_recombinase_N"/>
</dbReference>
<proteinExistence type="inferred from homology"/>
<keyword evidence="3" id="KW-0238">DNA-binding</keyword>
<evidence type="ECO:0000256" key="4">
    <source>
        <dbReference type="ARBA" id="ARBA00023172"/>
    </source>
</evidence>
<dbReference type="Gene3D" id="1.10.150.130">
    <property type="match status" value="1"/>
</dbReference>
<dbReference type="OrthoDB" id="9803188at2"/>
<dbReference type="Gene3D" id="1.10.443.10">
    <property type="entry name" value="Intergrase catalytic core"/>
    <property type="match status" value="1"/>
</dbReference>
<evidence type="ECO:0000313" key="7">
    <source>
        <dbReference type="Proteomes" id="UP000247416"/>
    </source>
</evidence>
<evidence type="ECO:0000313" key="6">
    <source>
        <dbReference type="EMBL" id="PYF05933.1"/>
    </source>
</evidence>
<dbReference type="InterPro" id="IPR013762">
    <property type="entry name" value="Integrase-like_cat_sf"/>
</dbReference>
<protein>
    <submittedName>
        <fullName evidence="6">Site-specific recombinase XerD</fullName>
    </submittedName>
</protein>
<accession>A0A318TN70</accession>
<comment type="similarity">
    <text evidence="1">Belongs to the 'phage' integrase family.</text>
</comment>
<dbReference type="Pfam" id="PF00589">
    <property type="entry name" value="Phage_integrase"/>
    <property type="match status" value="1"/>
</dbReference>
<dbReference type="GO" id="GO:0003677">
    <property type="term" value="F:DNA binding"/>
    <property type="evidence" value="ECO:0007669"/>
    <property type="project" value="UniProtKB-KW"/>
</dbReference>
<dbReference type="GO" id="GO:0015074">
    <property type="term" value="P:DNA integration"/>
    <property type="evidence" value="ECO:0007669"/>
    <property type="project" value="UniProtKB-KW"/>
</dbReference>
<dbReference type="AlphaFoldDB" id="A0A318TN70"/>
<evidence type="ECO:0000256" key="1">
    <source>
        <dbReference type="ARBA" id="ARBA00008857"/>
    </source>
</evidence>
<dbReference type="Pfam" id="PF14659">
    <property type="entry name" value="Phage_int_SAM_3"/>
    <property type="match status" value="1"/>
</dbReference>
<evidence type="ECO:0000256" key="2">
    <source>
        <dbReference type="ARBA" id="ARBA00022908"/>
    </source>
</evidence>
<dbReference type="EMBL" id="QJTJ01000013">
    <property type="protein sequence ID" value="PYF05933.1"/>
    <property type="molecule type" value="Genomic_DNA"/>
</dbReference>
<dbReference type="RefSeq" id="WP_107933616.1">
    <property type="nucleotide sequence ID" value="NZ_PYWJ01000006.1"/>
</dbReference>
<name>A0A318TN70_9BACL</name>
<dbReference type="InterPro" id="IPR004107">
    <property type="entry name" value="Integrase_SAM-like_N"/>
</dbReference>
<dbReference type="Proteomes" id="UP000247416">
    <property type="component" value="Unassembled WGS sequence"/>
</dbReference>
<dbReference type="SUPFAM" id="SSF56349">
    <property type="entry name" value="DNA breaking-rejoining enzymes"/>
    <property type="match status" value="1"/>
</dbReference>
<evidence type="ECO:0000256" key="3">
    <source>
        <dbReference type="ARBA" id="ARBA00023125"/>
    </source>
</evidence>
<reference evidence="6 7" key="1">
    <citation type="submission" date="2018-06" db="EMBL/GenBank/DDBJ databases">
        <title>Genomic Encyclopedia of Archaeal and Bacterial Type Strains, Phase II (KMG-II): from individual species to whole genera.</title>
        <authorList>
            <person name="Goeker M."/>
        </authorList>
    </citation>
    <scope>NUCLEOTIDE SEQUENCE [LARGE SCALE GENOMIC DNA]</scope>
    <source>
        <strain evidence="6 7">KACC 16626</strain>
    </source>
</reference>
<sequence length="392" mass="45842">MTNKSKYHPAIKEYKLKNGSKYYRFTVYLGVDPFTGKDATVTRSKFPSQKAAQVAIDRLKYEFNNGKKPENMRKTFSEVYEEWDVLYKNSGIVMSTYSKTEGYFNNYILPFFGHMKVSKITADHCEEFVSKLSSKLKYFHHIISYASDVLDRAIRKKYINSNPFNIIKIPKESIHVINENYLNIENLKLLTTHLPLLDLKVHALLRLLIFTGIRKGELLVLKWGDVDFKMKTLNIYEAYSYSKYNNRNNVGPTKSKHSRTIFLDDITLNILKQWQQEQNLRLTQLGIRINKPTEQLIFNNSVNSYLKSYYPNEQLTEVLEALKLKYITVHGLRHTHATHLGEAHADFVGIQNRLGHLLTKNTTTEHYLHVTDKIKWDTLNSLLTYYKEHGIN</sequence>
<evidence type="ECO:0000259" key="5">
    <source>
        <dbReference type="PROSITE" id="PS51898"/>
    </source>
</evidence>
<dbReference type="PROSITE" id="PS51898">
    <property type="entry name" value="TYR_RECOMBINASE"/>
    <property type="match status" value="1"/>
</dbReference>
<dbReference type="CDD" id="cd01189">
    <property type="entry name" value="INT_ICEBs1_C_like"/>
    <property type="match status" value="1"/>
</dbReference>
<keyword evidence="2" id="KW-0229">DNA integration</keyword>
<dbReference type="GO" id="GO:0006310">
    <property type="term" value="P:DNA recombination"/>
    <property type="evidence" value="ECO:0007669"/>
    <property type="project" value="UniProtKB-KW"/>
</dbReference>
<organism evidence="6 7">
    <name type="scientific">Ureibacillus chungkukjangi</name>
    <dbReference type="NCBI Taxonomy" id="1202712"/>
    <lineage>
        <taxon>Bacteria</taxon>
        <taxon>Bacillati</taxon>
        <taxon>Bacillota</taxon>
        <taxon>Bacilli</taxon>
        <taxon>Bacillales</taxon>
        <taxon>Caryophanaceae</taxon>
        <taxon>Ureibacillus</taxon>
    </lineage>
</organism>
<dbReference type="InterPro" id="IPR011010">
    <property type="entry name" value="DNA_brk_join_enz"/>
</dbReference>
<keyword evidence="7" id="KW-1185">Reference proteome</keyword>
<dbReference type="InterPro" id="IPR002104">
    <property type="entry name" value="Integrase_catalytic"/>
</dbReference>
<dbReference type="PANTHER" id="PTHR30629:SF2">
    <property type="entry name" value="PROPHAGE INTEGRASE INTS-RELATED"/>
    <property type="match status" value="1"/>
</dbReference>
<gene>
    <name evidence="6" type="ORF">BJ095_1136</name>
</gene>
<feature type="domain" description="Tyr recombinase" evidence="5">
    <location>
        <begin position="177"/>
        <end position="381"/>
    </location>
</feature>